<dbReference type="EMBL" id="JABANM010019448">
    <property type="protein sequence ID" value="KAF4724456.1"/>
    <property type="molecule type" value="Genomic_DNA"/>
</dbReference>
<evidence type="ECO:0000313" key="2">
    <source>
        <dbReference type="Proteomes" id="UP000574390"/>
    </source>
</evidence>
<comment type="caution">
    <text evidence="1">The sequence shown here is derived from an EMBL/GenBank/DDBJ whole genome shotgun (WGS) entry which is preliminary data.</text>
</comment>
<sequence>MNPFLCSTIALESDVVKYRFRRYVSDGGFLDDIGREVSAFLGKSSRELTFNCPSNTVMLPDISFMFIRRGVLTVALHCKTGFNLVPALSPAATRHLRITSGEGYMQGHCYDPVRDTLYILYRNGDAFLLHVHRLADEFEAISRVVVVEGLLDLAQDISNFRGGMASAAGRVYLPCSGPVLEGGPFSLVCLDTRHCANGRIQAQMVWNLSDSCTEWPMSVICEHEGQNGCILSVVYCAGDEEEWVFRRLLVTHRGRRVSVECLCSWLLEPHDGMVVDYQLLKKNLLLLCSSGDGSNFYYYSLCDQRGRELGEERGQLDDFEPVQTLVSDDGTIYIKSGITQTIHNPVHCVHAFYTQARHLVHTKIPLESEVVKSRFYRFDGARFLNDVGREVSAFLGKSSRELTFNCPSNTVVLPDIWFMFIRRGVLMVAQYLEKGIALLPLFSPATAPHLHIASAGGCVWGYCYEPVEDDLYILLGEGGTFLLHVYSLADGAEPPSCSLVVEGMTQFAEGSSSCRGVMAFVAGRLYLPCFREAFPGEPPWLVCFDARNKSLGTIPAEMIWRFSDSSPGGPISLVCESYRVSDCVISVAYCNSDGEWVLRKLLLTYLGARTYAASLSLWPIHRPQDCRVMEYQLLKKNLLLLCTMGDSHHDHFYSLCDDRGRELGARRGQLSELEPEQTLISDDGTIYIKSEFAQAMHNPVDCVHAFYTQSRHLIRTEVPNWFFNNRELQVEPVDR</sequence>
<reference evidence="1 2" key="1">
    <citation type="submission" date="2020-04" db="EMBL/GenBank/DDBJ databases">
        <title>Perkinsus olseni comparative genomics.</title>
        <authorList>
            <person name="Bogema D.R."/>
        </authorList>
    </citation>
    <scope>NUCLEOTIDE SEQUENCE [LARGE SCALE GENOMIC DNA]</scope>
    <source>
        <strain evidence="1">ATCC PRA-205</strain>
    </source>
</reference>
<proteinExistence type="predicted"/>
<dbReference type="AlphaFoldDB" id="A0A7J6RVU0"/>
<accession>A0A7J6RVU0</accession>
<protein>
    <submittedName>
        <fullName evidence="1">Uncharacterized protein</fullName>
    </submittedName>
</protein>
<dbReference type="Proteomes" id="UP000574390">
    <property type="component" value="Unassembled WGS sequence"/>
</dbReference>
<gene>
    <name evidence="1" type="ORF">FOZ62_028815</name>
</gene>
<name>A0A7J6RVU0_PEROL</name>
<evidence type="ECO:0000313" key="1">
    <source>
        <dbReference type="EMBL" id="KAF4724456.1"/>
    </source>
</evidence>
<organism evidence="1 2">
    <name type="scientific">Perkinsus olseni</name>
    <name type="common">Perkinsus atlanticus</name>
    <dbReference type="NCBI Taxonomy" id="32597"/>
    <lineage>
        <taxon>Eukaryota</taxon>
        <taxon>Sar</taxon>
        <taxon>Alveolata</taxon>
        <taxon>Perkinsozoa</taxon>
        <taxon>Perkinsea</taxon>
        <taxon>Perkinsida</taxon>
        <taxon>Perkinsidae</taxon>
        <taxon>Perkinsus</taxon>
    </lineage>
</organism>